<gene>
    <name evidence="1" type="ORF">APZ42_024641</name>
</gene>
<evidence type="ECO:0000313" key="2">
    <source>
        <dbReference type="Proteomes" id="UP000076858"/>
    </source>
</evidence>
<organism evidence="1 2">
    <name type="scientific">Daphnia magna</name>
    <dbReference type="NCBI Taxonomy" id="35525"/>
    <lineage>
        <taxon>Eukaryota</taxon>
        <taxon>Metazoa</taxon>
        <taxon>Ecdysozoa</taxon>
        <taxon>Arthropoda</taxon>
        <taxon>Crustacea</taxon>
        <taxon>Branchiopoda</taxon>
        <taxon>Diplostraca</taxon>
        <taxon>Cladocera</taxon>
        <taxon>Anomopoda</taxon>
        <taxon>Daphniidae</taxon>
        <taxon>Daphnia</taxon>
    </lineage>
</organism>
<dbReference type="Proteomes" id="UP000076858">
    <property type="component" value="Unassembled WGS sequence"/>
</dbReference>
<sequence length="53" mass="5992">MRDDASVSCNPHVCPPQQKEKRLEMKFIIDECISEMKVNWATSPGNAPKQDTS</sequence>
<name>A0A164TVT4_9CRUS</name>
<dbReference type="EMBL" id="LRGB01001704">
    <property type="protein sequence ID" value="KZS10802.1"/>
    <property type="molecule type" value="Genomic_DNA"/>
</dbReference>
<comment type="caution">
    <text evidence="1">The sequence shown here is derived from an EMBL/GenBank/DDBJ whole genome shotgun (WGS) entry which is preliminary data.</text>
</comment>
<protein>
    <submittedName>
        <fullName evidence="1">Uncharacterized protein</fullName>
    </submittedName>
</protein>
<accession>A0A164TVT4</accession>
<keyword evidence="2" id="KW-1185">Reference proteome</keyword>
<dbReference type="AlphaFoldDB" id="A0A164TVT4"/>
<reference evidence="1 2" key="1">
    <citation type="submission" date="2016-03" db="EMBL/GenBank/DDBJ databases">
        <title>EvidentialGene: Evidence-directed Construction of Genes on Genomes.</title>
        <authorList>
            <person name="Gilbert D.G."/>
            <person name="Choi J.-H."/>
            <person name="Mockaitis K."/>
            <person name="Colbourne J."/>
            <person name="Pfrender M."/>
        </authorList>
    </citation>
    <scope>NUCLEOTIDE SEQUENCE [LARGE SCALE GENOMIC DNA]</scope>
    <source>
        <strain evidence="1 2">Xinb3</strain>
        <tissue evidence="1">Complete organism</tissue>
    </source>
</reference>
<evidence type="ECO:0000313" key="1">
    <source>
        <dbReference type="EMBL" id="KZS10802.1"/>
    </source>
</evidence>
<feature type="non-terminal residue" evidence="1">
    <location>
        <position position="53"/>
    </location>
</feature>
<proteinExistence type="predicted"/>